<comment type="caution">
    <text evidence="1">The sequence shown here is derived from an EMBL/GenBank/DDBJ whole genome shotgun (WGS) entry which is preliminary data.</text>
</comment>
<dbReference type="EMBL" id="JADHOK010000040">
    <property type="protein sequence ID" value="MBL6761835.1"/>
    <property type="molecule type" value="Genomic_DNA"/>
</dbReference>
<gene>
    <name evidence="1" type="ORF">ISQ19_03970</name>
</gene>
<dbReference type="AlphaFoldDB" id="A0A937L6T9"/>
<accession>A0A937L6T9</accession>
<evidence type="ECO:0000313" key="1">
    <source>
        <dbReference type="EMBL" id="MBL6761835.1"/>
    </source>
</evidence>
<protein>
    <submittedName>
        <fullName evidence="1">Uncharacterized protein</fullName>
    </submittedName>
</protein>
<name>A0A937L6T9_9PROT</name>
<feature type="non-terminal residue" evidence="1">
    <location>
        <position position="377"/>
    </location>
</feature>
<reference evidence="1" key="1">
    <citation type="submission" date="2020-10" db="EMBL/GenBank/DDBJ databases">
        <title>Microbiome of the Black Sea water column analyzed by genome centric metagenomics.</title>
        <authorList>
            <person name="Cabello-Yeves P.J."/>
            <person name="Callieri C."/>
            <person name="Picazo A."/>
            <person name="Mehrshad M."/>
            <person name="Haro-Moreno J.M."/>
            <person name="Roda-Garcia J."/>
            <person name="Dzembekova N."/>
            <person name="Slabakova V."/>
            <person name="Slabakova N."/>
            <person name="Moncheva S."/>
            <person name="Rodriguez-Valera F."/>
        </authorList>
    </citation>
    <scope>NUCLEOTIDE SEQUENCE</scope>
    <source>
        <strain evidence="1">BS307-5m-G5</strain>
    </source>
</reference>
<proteinExistence type="predicted"/>
<dbReference type="Proteomes" id="UP000785783">
    <property type="component" value="Unassembled WGS sequence"/>
</dbReference>
<organism evidence="1 2">
    <name type="scientific">PS1 clade bacterium</name>
    <dbReference type="NCBI Taxonomy" id="2175152"/>
    <lineage>
        <taxon>Bacteria</taxon>
        <taxon>Pseudomonadati</taxon>
        <taxon>Pseudomonadota</taxon>
        <taxon>Alphaproteobacteria</taxon>
        <taxon>PS1 clade</taxon>
    </lineage>
</organism>
<evidence type="ECO:0000313" key="2">
    <source>
        <dbReference type="Proteomes" id="UP000785783"/>
    </source>
</evidence>
<sequence length="377" mass="39878">MFEHAARNLRPFKWASLWVGAAIFVVVSAQAQNAMRAPLNIVPPAMQQAIGQPVTKNNATDKLAPRVAARQSKRAVRAVSAAPGSESGIVQVGQLGALQDAPIGLETGYGSNLWRGARLAFIVGQMARLPEELPLAALREAELKLHRSTTAVPVGTVDGTSWYAARLTRFLALGDTASVLALEALTGAVSSDPYAARAIAQANLGRGAGEAACAVPAPRRGTRGYADTLSFFMQLLVYCQLRAGEFEKAGLTLQLNEKSLGADKFYRELAFLMAAQATPEFGTVADVEAAKAAAQEPPLVVPSVLTPTQLALLQLAGYGITAPLDQVPPYFMQALAEDYAQPPLTQLGAALAAMRHGSLTAERFSQLSQLVDLTAFQ</sequence>